<organism evidence="6 7">
    <name type="scientific">Rothia dentocariosa</name>
    <dbReference type="NCBI Taxonomy" id="2047"/>
    <lineage>
        <taxon>Bacteria</taxon>
        <taxon>Bacillati</taxon>
        <taxon>Actinomycetota</taxon>
        <taxon>Actinomycetes</taxon>
        <taxon>Micrococcales</taxon>
        <taxon>Micrococcaceae</taxon>
        <taxon>Rothia</taxon>
    </lineage>
</organism>
<keyword evidence="4" id="KW-1133">Transmembrane helix</keyword>
<dbReference type="InterPro" id="IPR008984">
    <property type="entry name" value="SMAD_FHA_dom_sf"/>
</dbReference>
<dbReference type="SUPFAM" id="SSF52540">
    <property type="entry name" value="P-loop containing nucleoside triphosphate hydrolases"/>
    <property type="match status" value="2"/>
</dbReference>
<keyword evidence="7" id="KW-1185">Reference proteome</keyword>
<evidence type="ECO:0000256" key="3">
    <source>
        <dbReference type="PROSITE-ProRule" id="PRU00289"/>
    </source>
</evidence>
<dbReference type="PANTHER" id="PTHR22683">
    <property type="entry name" value="SPORULATION PROTEIN RELATED"/>
    <property type="match status" value="1"/>
</dbReference>
<dbReference type="Pfam" id="PF01580">
    <property type="entry name" value="FtsK_SpoIIIE"/>
    <property type="match status" value="1"/>
</dbReference>
<feature type="domain" description="FtsK" evidence="5">
    <location>
        <begin position="621"/>
        <end position="817"/>
    </location>
</feature>
<feature type="binding site" evidence="3">
    <location>
        <begin position="643"/>
        <end position="650"/>
    </location>
    <ligand>
        <name>ATP</name>
        <dbReference type="ChEBI" id="CHEBI:30616"/>
    </ligand>
</feature>
<name>A0A2A8D7X3_9MICC</name>
<evidence type="ECO:0000256" key="2">
    <source>
        <dbReference type="ARBA" id="ARBA00022840"/>
    </source>
</evidence>
<dbReference type="SUPFAM" id="SSF49879">
    <property type="entry name" value="SMAD/FHA domain"/>
    <property type="match status" value="1"/>
</dbReference>
<keyword evidence="4" id="KW-0812">Transmembrane</keyword>
<dbReference type="CDD" id="cd01127">
    <property type="entry name" value="TrwB_TraG_TraD_VirD4"/>
    <property type="match status" value="1"/>
</dbReference>
<gene>
    <name evidence="6" type="ORF">CRM92_03270</name>
</gene>
<evidence type="ECO:0000259" key="5">
    <source>
        <dbReference type="PROSITE" id="PS50901"/>
    </source>
</evidence>
<dbReference type="InterPro" id="IPR027417">
    <property type="entry name" value="P-loop_NTPase"/>
</dbReference>
<evidence type="ECO:0000256" key="4">
    <source>
        <dbReference type="SAM" id="Phobius"/>
    </source>
</evidence>
<accession>A0A2A8D7X3</accession>
<dbReference type="PROSITE" id="PS50901">
    <property type="entry name" value="FTSK"/>
    <property type="match status" value="1"/>
</dbReference>
<dbReference type="GO" id="GO:0005524">
    <property type="term" value="F:ATP binding"/>
    <property type="evidence" value="ECO:0007669"/>
    <property type="project" value="UniProtKB-UniRule"/>
</dbReference>
<evidence type="ECO:0000256" key="1">
    <source>
        <dbReference type="ARBA" id="ARBA00022741"/>
    </source>
</evidence>
<dbReference type="EMBL" id="PDEV01000001">
    <property type="protein sequence ID" value="PEN17056.1"/>
    <property type="molecule type" value="Genomic_DNA"/>
</dbReference>
<dbReference type="InterPro" id="IPR002543">
    <property type="entry name" value="FtsK_dom"/>
</dbReference>
<reference evidence="6" key="1">
    <citation type="submission" date="2017-10" db="EMBL/GenBank/DDBJ databases">
        <title>Kefir isolates.</title>
        <authorList>
            <person name="Kim Y."/>
            <person name="Blasche S."/>
        </authorList>
    </citation>
    <scope>NUCLEOTIDE SEQUENCE [LARGE SCALE GENOMIC DNA]</scope>
    <source>
        <strain evidence="6">OG2-2</strain>
    </source>
</reference>
<sequence length="1431" mass="156092">MKLRLFHTPDIADASAQERLTDHDFYPSLLSLECSEQTSGAQVQHIISPSKNVYSVFSPSGDSTRLEDCVAAAAPLVHGAWLKPEQPSDERPASVSTLWVLRGPDAGRSFSLPRGLTVLGRSETRSGISLNDPYIKPHHAEFDASGSGVTLRVLEPEGTAQRTGSRARPKPQILQWNKPFMVGTSLCVICPPGKAPELPMPSHDSSPFTPVIVNPPAPRKLGMMLMTILLPLVAGVAFALFTGMWIFLLMSVASSLFMLMHFFGGRAENRSAAALVKSSAKQELERAQALPTAGTLLHAAAPDAARSPAVVLGYGPRLPYISGRNVRFEKISPHPQAPHYIPVPVPGLPHDVSLRAEHLHTYLVQLVAHARDTITVITDAEHAETPLYGALRSLGVCPRVFLHEGASQAHHILEKICDAAERPGTALSTSQEAGDDRLFIISASLVRSIPAALIKRAAQGARLCIVHMPIARGTIDSPRSASVFTHISHLQVHTHGDYLESVQYLLRGSITDDTAHKITGSSQHAGLMPHEGIVQNHPLDLHDICAIADGLSTNTYIRTLGALSAVQASSPAGSGHGTGSVHARTLAFSELTQQSTNLLYEQCLQRWEHNRYAEDIRCLLGATTEGFCDIGFTTHGPHWLLGGTTGAGKSQLLRSLILSAALRYSPERLGLILVDFKGSAGLGPLAELPHTLSLLSDFDVAAVRRALEFLRADVNRRELDLRNLGVNSYHDYLRLCASTGEIPQYPEVVIVVDEFRMLVESMPDAMTELMRIATIGRSLGIHLLLATQRPQGSISQDIRANIATNICLRVASAQDSYNLLGHEKAAHISASSPGAGYVSLPDGRILAFRAPLVDALPQQHADFQQVYRWETPGWVPLNKTPSVQQVPAEGEDKLLTRAVHSIRDLYLSSHKSPAFVDHSEQNSSSVAYTCARYTPIPQALPENFPLTRTLLDTGLHQILGSDGARRRGYLLGTVEIPQYGKRQPIRLDLEAHPGALAVLGTVSERTAITNALIAQAIERQNPVYVFTSDAGYHRRLHSYADSLAVLVGPHEPQHLRFCLEKIRSTQHSAEQRAQHQQPLLICDGVDGWLEMLMRDPQTESYLYDVLAQSHREGYQVVFTSALPLRGRFNSVAYSTLLSRRFVESDLLRKSSKSYPLPNATHFAIEGGLNTALVGDVPLEASTLCPVVTSCENIIELQSGNSDFSCNKSLSLRQFPRTFPMPQLETIVTWHRGYNAQGTHILCGYSRTGTPSFLQAKEGVFIPVVGSRASGKTHFLSALRMLNPHLGALYINGNTPPDGQKIRQMCKSVQDPEKTLILIDDLAYIPAAAQQVLLDLGPRFRAVWVAYTPWARWHSSPILTALSGCSRAVLLAPASISDGDICSLHEIPRDMYTEGMLPAGRGALVDAGRVQAFQVPDEVYQSVHDAVQAYQE</sequence>
<dbReference type="InterPro" id="IPR050206">
    <property type="entry name" value="FtsK/SpoIIIE/SftA"/>
</dbReference>
<dbReference type="SMART" id="SM00382">
    <property type="entry name" value="AAA"/>
    <property type="match status" value="2"/>
</dbReference>
<protein>
    <recommendedName>
        <fullName evidence="5">FtsK domain-containing protein</fullName>
    </recommendedName>
</protein>
<dbReference type="InterPro" id="IPR003593">
    <property type="entry name" value="AAA+_ATPase"/>
</dbReference>
<evidence type="ECO:0000313" key="6">
    <source>
        <dbReference type="EMBL" id="PEN17056.1"/>
    </source>
</evidence>
<keyword evidence="1 3" id="KW-0547">Nucleotide-binding</keyword>
<evidence type="ECO:0000313" key="7">
    <source>
        <dbReference type="Proteomes" id="UP000219947"/>
    </source>
</evidence>
<feature type="transmembrane region" description="Helical" evidence="4">
    <location>
        <begin position="228"/>
        <end position="260"/>
    </location>
</feature>
<keyword evidence="4" id="KW-0472">Membrane</keyword>
<dbReference type="GO" id="GO:0003677">
    <property type="term" value="F:DNA binding"/>
    <property type="evidence" value="ECO:0007669"/>
    <property type="project" value="InterPro"/>
</dbReference>
<comment type="caution">
    <text evidence="6">The sequence shown here is derived from an EMBL/GenBank/DDBJ whole genome shotgun (WGS) entry which is preliminary data.</text>
</comment>
<dbReference type="Gene3D" id="2.60.200.20">
    <property type="match status" value="1"/>
</dbReference>
<dbReference type="Proteomes" id="UP000219947">
    <property type="component" value="Unassembled WGS sequence"/>
</dbReference>
<dbReference type="CDD" id="cd00060">
    <property type="entry name" value="FHA"/>
    <property type="match status" value="1"/>
</dbReference>
<proteinExistence type="predicted"/>
<dbReference type="Gene3D" id="3.40.50.300">
    <property type="entry name" value="P-loop containing nucleotide triphosphate hydrolases"/>
    <property type="match status" value="1"/>
</dbReference>
<dbReference type="PANTHER" id="PTHR22683:SF1">
    <property type="entry name" value="TYPE VII SECRETION SYSTEM PROTEIN ESSC"/>
    <property type="match status" value="1"/>
</dbReference>
<keyword evidence="2 3" id="KW-0067">ATP-binding</keyword>